<evidence type="ECO:0000313" key="4">
    <source>
        <dbReference type="Proteomes" id="UP000694546"/>
    </source>
</evidence>
<dbReference type="CDD" id="cd01855">
    <property type="entry name" value="YqeH"/>
    <property type="match status" value="1"/>
</dbReference>
<dbReference type="AlphaFoldDB" id="A0A8C5AW95"/>
<feature type="compositionally biased region" description="Basic and acidic residues" evidence="1">
    <location>
        <begin position="190"/>
        <end position="200"/>
    </location>
</feature>
<proteinExistence type="predicted"/>
<dbReference type="InterPro" id="IPR052807">
    <property type="entry name" value="Mito_transl_resp_regulator"/>
</dbReference>
<dbReference type="InterPro" id="IPR027417">
    <property type="entry name" value="P-loop_NTPase"/>
</dbReference>
<protein>
    <submittedName>
        <fullName evidence="3">Nitric oxide associated 1</fullName>
    </submittedName>
</protein>
<name>A0A8C5AW95_GADMO</name>
<gene>
    <name evidence="3" type="primary">noa1</name>
</gene>
<keyword evidence="4" id="KW-1185">Reference proteome</keyword>
<accession>A0A8C5AW95</accession>
<feature type="region of interest" description="Disordered" evidence="1">
    <location>
        <begin position="177"/>
        <end position="206"/>
    </location>
</feature>
<dbReference type="Proteomes" id="UP000694546">
    <property type="component" value="Chromosome 10"/>
</dbReference>
<sequence length="717" mass="80055">MYPFQVALRQLVSSRCTRHLYVVCLPGRPSRRDAHVLSAGQISTSITREELFHNTQTSRLFYSTRGSRVSHLESQRGSVLPSFTTTVDPEKEEEFVFLDDAELVEEPRDELQTVLKELQRITSPKAPNDVSLPRSLSDKSQHRGLEMQLRSLQTATKEVNLDSLVQFHDINYPEDEGISKKAKSDKKKVGRGEHKVHGTPDSDQPVSSTCCSGCGAVLHCTAPEVAGYLPSEKFKVLTREDRLKNSVCQRCYLLVHHQKALTVEMSKEDYRNVVRGIKSHKALVLLIVDLLDLPDSIVPDITDLVGRNKHIVVLGNKIDLLPKDADNYLQRIKRQLSQYCNEAGIGENIKDVHLISAKTGYGIENLISSLQRSWKYKGDVYLVGTANAGKSTLFNTLLDSDYCKSKGTDVIHKATISPWPGTTLNLLKFPIINPTPYRLFRRQERLQKDSQQSEEDLAPEELRRLQTLSKQGYLTGRIGRTFRVDPVPKRDEIQFDPDSLAYGEYGVEEESTTEPPPVKEVEFSHNELKDAHWLFDTPGIMKEHDVLGLLTDPEVKAVVPRLAIVPRTFVVKPGTVLFLGALGRIDYLQVPMGGEERMKSFPPLVSQDFTLKGLGYLQATADIKMSSAGWVAVTGVEGDQLVLRAHAPGTSGLSLRTPPLLPHVVTLKGERVRKSSAYKPRKSPVLKLETKPTATQGAKSLPAKKKKKTTQKKASGH</sequence>
<dbReference type="PANTHER" id="PTHR46406:SF1">
    <property type="entry name" value="NITRIC OXIDE-ASSOCIATED PROTEIN 1"/>
    <property type="match status" value="1"/>
</dbReference>
<dbReference type="PANTHER" id="PTHR46406">
    <property type="entry name" value="NITRIC OXIDE-ASSOCIATED PROTEIN 1"/>
    <property type="match status" value="1"/>
</dbReference>
<organism evidence="3 4">
    <name type="scientific">Gadus morhua</name>
    <name type="common">Atlantic cod</name>
    <dbReference type="NCBI Taxonomy" id="8049"/>
    <lineage>
        <taxon>Eukaryota</taxon>
        <taxon>Metazoa</taxon>
        <taxon>Chordata</taxon>
        <taxon>Craniata</taxon>
        <taxon>Vertebrata</taxon>
        <taxon>Euteleostomi</taxon>
        <taxon>Actinopterygii</taxon>
        <taxon>Neopterygii</taxon>
        <taxon>Teleostei</taxon>
        <taxon>Neoteleostei</taxon>
        <taxon>Acanthomorphata</taxon>
        <taxon>Zeiogadaria</taxon>
        <taxon>Gadariae</taxon>
        <taxon>Gadiformes</taxon>
        <taxon>Gadoidei</taxon>
        <taxon>Gadidae</taxon>
        <taxon>Gadus</taxon>
    </lineage>
</organism>
<evidence type="ECO:0000256" key="1">
    <source>
        <dbReference type="SAM" id="MobiDB-lite"/>
    </source>
</evidence>
<dbReference type="Pfam" id="PF01926">
    <property type="entry name" value="MMR_HSR1"/>
    <property type="match status" value="1"/>
</dbReference>
<dbReference type="GO" id="GO:0005525">
    <property type="term" value="F:GTP binding"/>
    <property type="evidence" value="ECO:0007669"/>
    <property type="project" value="InterPro"/>
</dbReference>
<evidence type="ECO:0000313" key="3">
    <source>
        <dbReference type="Ensembl" id="ENSGMOP00000037257.1"/>
    </source>
</evidence>
<feature type="region of interest" description="Disordered" evidence="1">
    <location>
        <begin position="672"/>
        <end position="717"/>
    </location>
</feature>
<feature type="compositionally biased region" description="Basic residues" evidence="1">
    <location>
        <begin position="180"/>
        <end position="189"/>
    </location>
</feature>
<dbReference type="Ensembl" id="ENSGMOT00000049623.1">
    <property type="protein sequence ID" value="ENSGMOP00000037257.1"/>
    <property type="gene ID" value="ENSGMOG00000004944.2"/>
</dbReference>
<feature type="compositionally biased region" description="Basic residues" evidence="1">
    <location>
        <begin position="702"/>
        <end position="717"/>
    </location>
</feature>
<evidence type="ECO:0000259" key="2">
    <source>
        <dbReference type="Pfam" id="PF01926"/>
    </source>
</evidence>
<dbReference type="Gene3D" id="3.40.50.300">
    <property type="entry name" value="P-loop containing nucleotide triphosphate hydrolases"/>
    <property type="match status" value="1"/>
</dbReference>
<feature type="compositionally biased region" description="Basic residues" evidence="1">
    <location>
        <begin position="674"/>
        <end position="684"/>
    </location>
</feature>
<reference evidence="3" key="1">
    <citation type="submission" date="2025-08" db="UniProtKB">
        <authorList>
            <consortium name="Ensembl"/>
        </authorList>
    </citation>
    <scope>IDENTIFICATION</scope>
</reference>
<feature type="domain" description="G" evidence="2">
    <location>
        <begin position="380"/>
        <end position="431"/>
    </location>
</feature>
<reference evidence="3" key="2">
    <citation type="submission" date="2025-09" db="UniProtKB">
        <authorList>
            <consortium name="Ensembl"/>
        </authorList>
    </citation>
    <scope>IDENTIFICATION</scope>
</reference>
<dbReference type="InterPro" id="IPR006073">
    <property type="entry name" value="GTP-bd"/>
</dbReference>
<dbReference type="SUPFAM" id="SSF52540">
    <property type="entry name" value="P-loop containing nucleoside triphosphate hydrolases"/>
    <property type="match status" value="1"/>
</dbReference>
<dbReference type="GeneTree" id="ENSGT00390000001695"/>